<name>A0A419T5J0_9FIRM</name>
<feature type="domain" description="DUF2229" evidence="1">
    <location>
        <begin position="4"/>
        <end position="224"/>
    </location>
</feature>
<gene>
    <name evidence="2" type="ORF">BET03_10285</name>
</gene>
<keyword evidence="3" id="KW-1185">Reference proteome</keyword>
<organism evidence="2 3">
    <name type="scientific">Thermohalobacter berrensis</name>
    <dbReference type="NCBI Taxonomy" id="99594"/>
    <lineage>
        <taxon>Bacteria</taxon>
        <taxon>Bacillati</taxon>
        <taxon>Bacillota</taxon>
        <taxon>Tissierellia</taxon>
        <taxon>Tissierellales</taxon>
        <taxon>Thermohalobacteraceae</taxon>
        <taxon>Thermohalobacter</taxon>
    </lineage>
</organism>
<dbReference type="Proteomes" id="UP000284177">
    <property type="component" value="Unassembled WGS sequence"/>
</dbReference>
<evidence type="ECO:0000313" key="3">
    <source>
        <dbReference type="Proteomes" id="UP000284177"/>
    </source>
</evidence>
<dbReference type="RefSeq" id="WP_120168206.1">
    <property type="nucleotide sequence ID" value="NZ_MCIB01000009.1"/>
</dbReference>
<comment type="caution">
    <text evidence="2">The sequence shown here is derived from an EMBL/GenBank/DDBJ whole genome shotgun (WGS) entry which is preliminary data.</text>
</comment>
<dbReference type="InterPro" id="IPR018709">
    <property type="entry name" value="CoA_activase_DUF2229"/>
</dbReference>
<dbReference type="OrthoDB" id="9780120at2"/>
<sequence>MACKLGIPQGLLFYDYYPLWKEFFKELGVEVVLSSKTNKEILDKGVSACVDEACLPVKVFHGHVEDLKDKVDYIFIPKFISIRKREFICPKFLGLPEMIKNSIKDLPPIIDTEINLRKSNYKLMKAIFETGRHFTYNFFKINSAYKKAFKYYTDYKRLITKGVIPMEAIRVYSKCINNVENRNDNSLRIMVSGHPYNIYDEYLSMRLIKKLKKDNINVITPEMIKEDKINYYASKLPKRMFWSFGRKIVGSAFSVMEEQKVDGIIYVSSFGCGLDSILIDLVQRKAKALKVPFTLLTVDEHTGEAGINTRIEAFTDMIKWRVKNENNIPTHG</sequence>
<reference evidence="2 3" key="1">
    <citation type="submission" date="2016-08" db="EMBL/GenBank/DDBJ databases">
        <title>Novel Firmicutes and Novel Genomes.</title>
        <authorList>
            <person name="Poppleton D.I."/>
            <person name="Gribaldo S."/>
        </authorList>
    </citation>
    <scope>NUCLEOTIDE SEQUENCE [LARGE SCALE GENOMIC DNA]</scope>
    <source>
        <strain evidence="2 3">CTT3</strain>
    </source>
</reference>
<dbReference type="PANTHER" id="PTHR32329">
    <property type="entry name" value="BIFUNCTIONAL PROTEIN [INCLUDES 2-HYDROXYACYL-COA DEHYDRATASE (N-TER) AND ITS ACTIVATOR DOMAIN (C_TERM)-RELATED"/>
    <property type="match status" value="1"/>
</dbReference>
<evidence type="ECO:0000259" key="1">
    <source>
        <dbReference type="Pfam" id="PF09989"/>
    </source>
</evidence>
<dbReference type="EMBL" id="MCIB01000009">
    <property type="protein sequence ID" value="RKD32715.1"/>
    <property type="molecule type" value="Genomic_DNA"/>
</dbReference>
<dbReference type="Pfam" id="PF09989">
    <property type="entry name" value="DUF2229"/>
    <property type="match status" value="1"/>
</dbReference>
<accession>A0A419T5J0</accession>
<dbReference type="AlphaFoldDB" id="A0A419T5J0"/>
<proteinExistence type="predicted"/>
<dbReference type="PANTHER" id="PTHR32329:SF2">
    <property type="entry name" value="BIFUNCTIONAL PROTEIN [INCLUDES 2-HYDROXYACYL-COA DEHYDRATASE (N-TER) AND ITS ACTIVATOR DOMAIN (C_TERM)"/>
    <property type="match status" value="1"/>
</dbReference>
<dbReference type="Gene3D" id="3.40.50.11900">
    <property type="match status" value="1"/>
</dbReference>
<protein>
    <recommendedName>
        <fullName evidence="1">DUF2229 domain-containing protein</fullName>
    </recommendedName>
</protein>
<dbReference type="InterPro" id="IPR051805">
    <property type="entry name" value="Dehydratase_Activator_Redct"/>
</dbReference>
<evidence type="ECO:0000313" key="2">
    <source>
        <dbReference type="EMBL" id="RKD32715.1"/>
    </source>
</evidence>